<dbReference type="InterPro" id="IPR050378">
    <property type="entry name" value="Metallo-dep_Hydrolases_sf"/>
</dbReference>
<keyword evidence="1 4" id="KW-0862">Zinc</keyword>
<dbReference type="GO" id="GO:0046872">
    <property type="term" value="F:metal ion binding"/>
    <property type="evidence" value="ECO:0007669"/>
    <property type="project" value="UniProtKB-KW"/>
</dbReference>
<evidence type="ECO:0000313" key="6">
    <source>
        <dbReference type="EMBL" id="MBB6454955.1"/>
    </source>
</evidence>
<feature type="binding site" evidence="3">
    <location>
        <position position="228"/>
    </location>
    <ligand>
        <name>substrate</name>
    </ligand>
</feature>
<dbReference type="InterPro" id="IPR010229">
    <property type="entry name" value="Pept_M38_dipep"/>
</dbReference>
<dbReference type="GO" id="GO:0008237">
    <property type="term" value="F:metallopeptidase activity"/>
    <property type="evidence" value="ECO:0007669"/>
    <property type="project" value="UniProtKB-KW"/>
</dbReference>
<proteinExistence type="inferred from homology"/>
<dbReference type="EMBL" id="JACHGH010000013">
    <property type="protein sequence ID" value="MBB6454955.1"/>
    <property type="molecule type" value="Genomic_DNA"/>
</dbReference>
<comment type="cofactor">
    <cofactor evidence="1 4">
        <name>Zn(2+)</name>
        <dbReference type="ChEBI" id="CHEBI:29105"/>
    </cofactor>
    <text evidence="1 4">Binds 2 Zn(2+) ions per subunit.</text>
</comment>
<feature type="binding site" evidence="4">
    <location>
        <position position="225"/>
    </location>
    <ligand>
        <name>Zn(2+)</name>
        <dbReference type="ChEBI" id="CHEBI:29105"/>
        <label>2</label>
        <note>catalytic</note>
    </ligand>
</feature>
<evidence type="ECO:0000313" key="7">
    <source>
        <dbReference type="Proteomes" id="UP000581688"/>
    </source>
</evidence>
<dbReference type="PIRSF" id="PIRSF001238">
    <property type="entry name" value="IadA"/>
    <property type="match status" value="1"/>
</dbReference>
<feature type="binding site" evidence="3">
    <location>
        <position position="164"/>
    </location>
    <ligand>
        <name>substrate</name>
    </ligand>
</feature>
<feature type="binding site" evidence="4">
    <location>
        <position position="64"/>
    </location>
    <ligand>
        <name>Zn(2+)</name>
        <dbReference type="ChEBI" id="CHEBI:29105"/>
        <label>1</label>
        <note>catalytic</note>
    </ligand>
</feature>
<dbReference type="NCBIfam" id="TIGR01975">
    <property type="entry name" value="isoAsp_dipep"/>
    <property type="match status" value="1"/>
</dbReference>
<dbReference type="GO" id="GO:0008798">
    <property type="term" value="F:beta-aspartyl-peptidase activity"/>
    <property type="evidence" value="ECO:0007669"/>
    <property type="project" value="InterPro"/>
</dbReference>
<dbReference type="Pfam" id="PF01979">
    <property type="entry name" value="Amidohydro_1"/>
    <property type="match status" value="1"/>
</dbReference>
<dbReference type="GO" id="GO:0005737">
    <property type="term" value="C:cytoplasm"/>
    <property type="evidence" value="ECO:0007669"/>
    <property type="project" value="UniProtKB-SubCell"/>
</dbReference>
<dbReference type="EC" id="3.4.19.-" evidence="1"/>
<dbReference type="Gene3D" id="3.20.20.140">
    <property type="entry name" value="Metal-dependent hydrolases"/>
    <property type="match status" value="1"/>
</dbReference>
<feature type="binding site" evidence="3">
    <location>
        <begin position="69"/>
        <end position="71"/>
    </location>
    <ligand>
        <name>substrate</name>
    </ligand>
</feature>
<feature type="binding site" evidence="3">
    <location>
        <position position="290"/>
    </location>
    <ligand>
        <name>substrate</name>
    </ligand>
</feature>
<protein>
    <recommendedName>
        <fullName evidence="1">Isoaspartyl dipeptidase</fullName>
        <ecNumber evidence="1">3.4.19.-</ecNumber>
    </recommendedName>
</protein>
<keyword evidence="7" id="KW-1185">Reference proteome</keyword>
<accession>A0A841Q9A7</accession>
<organism evidence="6 7">
    <name type="scientific">Salirhabdus euzebyi</name>
    <dbReference type="NCBI Taxonomy" id="394506"/>
    <lineage>
        <taxon>Bacteria</taxon>
        <taxon>Bacillati</taxon>
        <taxon>Bacillota</taxon>
        <taxon>Bacilli</taxon>
        <taxon>Bacillales</taxon>
        <taxon>Bacillaceae</taxon>
        <taxon>Salirhabdus</taxon>
    </lineage>
</organism>
<name>A0A841Q9A7_9BACI</name>
<dbReference type="SUPFAM" id="SSF51338">
    <property type="entry name" value="Composite domain of metallo-dependent hydrolases"/>
    <property type="match status" value="1"/>
</dbReference>
<feature type="binding site" evidence="4">
    <location>
        <position position="286"/>
    </location>
    <ligand>
        <name>Zn(2+)</name>
        <dbReference type="ChEBI" id="CHEBI:29105"/>
        <label>1</label>
        <note>catalytic</note>
    </ligand>
</feature>
<comment type="caution">
    <text evidence="6">The sequence shown here is derived from an EMBL/GenBank/DDBJ whole genome shotgun (WGS) entry which is preliminary data.</text>
</comment>
<comment type="similarity">
    <text evidence="1">Belongs to the peptidase M38 family.</text>
</comment>
<feature type="binding site" evidence="3">
    <location>
        <position position="131"/>
    </location>
    <ligand>
        <name>substrate</name>
    </ligand>
</feature>
<comment type="subcellular location">
    <subcellularLocation>
        <location evidence="1">Cytoplasm</location>
    </subcellularLocation>
</comment>
<dbReference type="GO" id="GO:0016810">
    <property type="term" value="F:hydrolase activity, acting on carbon-nitrogen (but not peptide) bonds"/>
    <property type="evidence" value="ECO:0007669"/>
    <property type="project" value="InterPro"/>
</dbReference>
<keyword evidence="1 6" id="KW-0378">Hydrolase</keyword>
<keyword evidence="1" id="KW-0645">Protease</keyword>
<evidence type="ECO:0000259" key="5">
    <source>
        <dbReference type="Pfam" id="PF01979"/>
    </source>
</evidence>
<comment type="PTM">
    <text evidence="1">Carboxylation allows a single lysine to coordinate two zinc ions.</text>
</comment>
<dbReference type="InterPro" id="IPR006680">
    <property type="entry name" value="Amidohydro-rel"/>
</dbReference>
<dbReference type="Proteomes" id="UP000581688">
    <property type="component" value="Unassembled WGS sequence"/>
</dbReference>
<dbReference type="InterPro" id="IPR032466">
    <property type="entry name" value="Metal_Hydrolase"/>
</dbReference>
<reference evidence="6 7" key="1">
    <citation type="submission" date="2020-08" db="EMBL/GenBank/DDBJ databases">
        <title>Genomic Encyclopedia of Type Strains, Phase IV (KMG-IV): sequencing the most valuable type-strain genomes for metagenomic binning, comparative biology and taxonomic classification.</title>
        <authorList>
            <person name="Goeker M."/>
        </authorList>
    </citation>
    <scope>NUCLEOTIDE SEQUENCE [LARGE SCALE GENOMIC DNA]</scope>
    <source>
        <strain evidence="6 7">DSM 19612</strain>
    </source>
</reference>
<keyword evidence="1 4" id="KW-0479">Metal-binding</keyword>
<feature type="binding site" evidence="4">
    <location>
        <position position="62"/>
    </location>
    <ligand>
        <name>Zn(2+)</name>
        <dbReference type="ChEBI" id="CHEBI:29105"/>
        <label>1</label>
        <note>catalytic</note>
    </ligand>
</feature>
<dbReference type="SUPFAM" id="SSF51556">
    <property type="entry name" value="Metallo-dependent hydrolases"/>
    <property type="match status" value="1"/>
</dbReference>
<dbReference type="Gene3D" id="2.30.40.10">
    <property type="entry name" value="Urease, subunit C, domain 1"/>
    <property type="match status" value="1"/>
</dbReference>
<dbReference type="InterPro" id="IPR011059">
    <property type="entry name" value="Metal-dep_hydrolase_composite"/>
</dbReference>
<dbReference type="AlphaFoldDB" id="A0A841Q9A7"/>
<sequence>MLKLIKNGQVYAPEYLGVKDLLLIGSKIGHIEDRITVPNNFVNIEVIDAKGKIVVPGFIDSHVHITGGGGEGSYKTRTPELQLSDATLSGVTTIVGVIGTDGTTRTMTNLVAKARALSEEGITCYAHTGSYQVPVKTLTGSIEDDIILIDLIIGCGEIAIADHRSSQPTVEEFARLASQARVGGMLSGKAGVINVHVGGGESCLSLLEEVVNTTDIPIKQFHPTHINRNERLLEAGLQYAKKGGYVDFTTSTIPKGLDTSTVKSSKALKRMLAEGVSIDQVTFTSDAQGSLPDFDEQGNFIGLKVAKINSLFEEVRDAIIQEHIPIEQAIQVVTKNPAAILKLSQKGQIKTGLDADVVLLDENLLNIDTVIAKGQVMVQNGKAVVKGTFE</sequence>
<gene>
    <name evidence="6" type="ORF">HNQ94_003444</name>
</gene>
<comment type="function">
    <text evidence="1">Catalyzes the hydrolytic cleavage of a subset of L-isoaspartyl (L-beta-aspartyl) dipeptides. Used to degrade proteins damaged by L-isoaspartyl residues formation.</text>
</comment>
<dbReference type="PANTHER" id="PTHR11647:SF1">
    <property type="entry name" value="COLLAPSIN RESPONSE MEDIATOR PROTEIN"/>
    <property type="match status" value="1"/>
</dbReference>
<dbReference type="PANTHER" id="PTHR11647">
    <property type="entry name" value="HYDRANTOINASE/DIHYDROPYRIMIDINASE FAMILY MEMBER"/>
    <property type="match status" value="1"/>
</dbReference>
<dbReference type="RefSeq" id="WP_174497237.1">
    <property type="nucleotide sequence ID" value="NZ_CADDWK010000013.1"/>
</dbReference>
<keyword evidence="1" id="KW-0482">Metalloprotease</keyword>
<dbReference type="GO" id="GO:0006508">
    <property type="term" value="P:proteolysis"/>
    <property type="evidence" value="ECO:0007669"/>
    <property type="project" value="UniProtKB-KW"/>
</dbReference>
<feature type="binding site" evidence="3">
    <location>
        <position position="100"/>
    </location>
    <ligand>
        <name>substrate</name>
    </ligand>
</feature>
<feature type="domain" description="Amidohydrolase-related" evidence="5">
    <location>
        <begin position="53"/>
        <end position="376"/>
    </location>
</feature>
<feature type="active site" description="Proton acceptor" evidence="2">
    <location>
        <position position="286"/>
    </location>
</feature>
<evidence type="ECO:0000256" key="4">
    <source>
        <dbReference type="PIRSR" id="PIRSR001238-3"/>
    </source>
</evidence>
<evidence type="ECO:0000256" key="1">
    <source>
        <dbReference type="PIRNR" id="PIRNR001238"/>
    </source>
</evidence>
<evidence type="ECO:0000256" key="2">
    <source>
        <dbReference type="PIRSR" id="PIRSR001238-1"/>
    </source>
</evidence>
<feature type="binding site" evidence="4">
    <location>
        <position position="196"/>
    </location>
    <ligand>
        <name>Zn(2+)</name>
        <dbReference type="ChEBI" id="CHEBI:29105"/>
        <label>2</label>
        <note>catalytic</note>
    </ligand>
</feature>
<evidence type="ECO:0000256" key="3">
    <source>
        <dbReference type="PIRSR" id="PIRSR001238-2"/>
    </source>
</evidence>